<dbReference type="EMBL" id="VRLW01000001">
    <property type="protein sequence ID" value="KAA1260281.1"/>
    <property type="molecule type" value="Genomic_DNA"/>
</dbReference>
<dbReference type="OrthoDB" id="242858at2"/>
<dbReference type="NCBIfam" id="TIGR04294">
    <property type="entry name" value="pre_pil_HX9DG"/>
    <property type="match status" value="1"/>
</dbReference>
<dbReference type="InterPro" id="IPR011453">
    <property type="entry name" value="DUF1559"/>
</dbReference>
<dbReference type="InterPro" id="IPR012902">
    <property type="entry name" value="N_methyl_site"/>
</dbReference>
<protein>
    <submittedName>
        <fullName evidence="3">Type II secretion system protein G</fullName>
    </submittedName>
</protein>
<dbReference type="RefSeq" id="WP_068259509.1">
    <property type="nucleotide sequence ID" value="NZ_LWSK01000010.1"/>
</dbReference>
<dbReference type="Gene3D" id="3.30.700.10">
    <property type="entry name" value="Glycoprotein, Type 4 Pilin"/>
    <property type="match status" value="1"/>
</dbReference>
<evidence type="ECO:0000313" key="3">
    <source>
        <dbReference type="EMBL" id="KAA1260281.1"/>
    </source>
</evidence>
<dbReference type="AlphaFoldDB" id="A0A5B1CJ46"/>
<organism evidence="3 4">
    <name type="scientific">Rubripirellula obstinata</name>
    <dbReference type="NCBI Taxonomy" id="406547"/>
    <lineage>
        <taxon>Bacteria</taxon>
        <taxon>Pseudomonadati</taxon>
        <taxon>Planctomycetota</taxon>
        <taxon>Planctomycetia</taxon>
        <taxon>Pirellulales</taxon>
        <taxon>Pirellulaceae</taxon>
        <taxon>Rubripirellula</taxon>
    </lineage>
</organism>
<dbReference type="Pfam" id="PF07963">
    <property type="entry name" value="N_methyl"/>
    <property type="match status" value="1"/>
</dbReference>
<dbReference type="PANTHER" id="PTHR30093">
    <property type="entry name" value="GENERAL SECRETION PATHWAY PROTEIN G"/>
    <property type="match status" value="1"/>
</dbReference>
<name>A0A5B1CJ46_9BACT</name>
<sequence>MQSATLNNRDPERSAFTLIELLVVISIIGVLVALLLPAVQAAREAARRTDCSNHLRQITLACHLHENQKKEFPAGCIGCKFETPKPGTPFQPLRYLSWNIQILPFLEQAGLWDQFDLKLPCYVEPNLTASSQIVPTFLCPSTADPTTHAPVGLFKGMAFTDYCGLYGVEGVGRSITNTHSQHFLNSTSLGVMLFEIASKHSDIFDGLSHTAMIAESKLRRVNENEWANGHNVFAQEQRTGINSESGLGNDIGSPHPSGALIGFCDGHVSFYSDSVDQTLLNSLLTRAGMEVVEESH</sequence>
<dbReference type="SUPFAM" id="SSF54523">
    <property type="entry name" value="Pili subunits"/>
    <property type="match status" value="1"/>
</dbReference>
<proteinExistence type="predicted"/>
<dbReference type="InterPro" id="IPR027558">
    <property type="entry name" value="Pre_pil_HX9DG_C"/>
</dbReference>
<feature type="domain" description="DUF1559" evidence="2">
    <location>
        <begin position="40"/>
        <end position="277"/>
    </location>
</feature>
<evidence type="ECO:0000256" key="1">
    <source>
        <dbReference type="SAM" id="Phobius"/>
    </source>
</evidence>
<accession>A0A5B1CJ46</accession>
<keyword evidence="1" id="KW-1133">Transmembrane helix</keyword>
<reference evidence="3 4" key="1">
    <citation type="submission" date="2019-08" db="EMBL/GenBank/DDBJ databases">
        <title>Deep-cultivation of Planctomycetes and their phenomic and genomic characterization uncovers novel biology.</title>
        <authorList>
            <person name="Wiegand S."/>
            <person name="Jogler M."/>
            <person name="Boedeker C."/>
            <person name="Pinto D."/>
            <person name="Vollmers J."/>
            <person name="Rivas-Marin E."/>
            <person name="Kohn T."/>
            <person name="Peeters S.H."/>
            <person name="Heuer A."/>
            <person name="Rast P."/>
            <person name="Oberbeckmann S."/>
            <person name="Bunk B."/>
            <person name="Jeske O."/>
            <person name="Meyerdierks A."/>
            <person name="Storesund J.E."/>
            <person name="Kallscheuer N."/>
            <person name="Luecker S."/>
            <person name="Lage O.M."/>
            <person name="Pohl T."/>
            <person name="Merkel B.J."/>
            <person name="Hornburger P."/>
            <person name="Mueller R.-W."/>
            <person name="Bruemmer F."/>
            <person name="Labrenz M."/>
            <person name="Spormann A.M."/>
            <person name="Op Den Camp H."/>
            <person name="Overmann J."/>
            <person name="Amann R."/>
            <person name="Jetten M.S.M."/>
            <person name="Mascher T."/>
            <person name="Medema M.H."/>
            <person name="Devos D.P."/>
            <person name="Kaster A.-K."/>
            <person name="Ovreas L."/>
            <person name="Rohde M."/>
            <person name="Galperin M.Y."/>
            <person name="Jogler C."/>
        </authorList>
    </citation>
    <scope>NUCLEOTIDE SEQUENCE [LARGE SCALE GENOMIC DNA]</scope>
    <source>
        <strain evidence="3 4">LF1</strain>
    </source>
</reference>
<dbReference type="Proteomes" id="UP000322699">
    <property type="component" value="Unassembled WGS sequence"/>
</dbReference>
<comment type="caution">
    <text evidence="3">The sequence shown here is derived from an EMBL/GenBank/DDBJ whole genome shotgun (WGS) entry which is preliminary data.</text>
</comment>
<gene>
    <name evidence="3" type="primary">xcpT_8</name>
    <name evidence="3" type="ORF">LF1_28200</name>
</gene>
<keyword evidence="1" id="KW-0812">Transmembrane</keyword>
<keyword evidence="4" id="KW-1185">Reference proteome</keyword>
<dbReference type="Pfam" id="PF07596">
    <property type="entry name" value="SBP_bac_10"/>
    <property type="match status" value="1"/>
</dbReference>
<feature type="transmembrane region" description="Helical" evidence="1">
    <location>
        <begin position="15"/>
        <end position="39"/>
    </location>
</feature>
<keyword evidence="1" id="KW-0472">Membrane</keyword>
<dbReference type="InterPro" id="IPR045584">
    <property type="entry name" value="Pilin-like"/>
</dbReference>
<evidence type="ECO:0000313" key="4">
    <source>
        <dbReference type="Proteomes" id="UP000322699"/>
    </source>
</evidence>
<dbReference type="NCBIfam" id="TIGR02532">
    <property type="entry name" value="IV_pilin_GFxxxE"/>
    <property type="match status" value="1"/>
</dbReference>
<dbReference type="PANTHER" id="PTHR30093:SF2">
    <property type="entry name" value="TYPE II SECRETION SYSTEM PROTEIN H"/>
    <property type="match status" value="1"/>
</dbReference>
<evidence type="ECO:0000259" key="2">
    <source>
        <dbReference type="Pfam" id="PF07596"/>
    </source>
</evidence>